<dbReference type="PANTHER" id="PTHR37984">
    <property type="entry name" value="PROTEIN CBG26694"/>
    <property type="match status" value="1"/>
</dbReference>
<dbReference type="CDD" id="cd01647">
    <property type="entry name" value="RT_LTR"/>
    <property type="match status" value="1"/>
</dbReference>
<dbReference type="SUPFAM" id="SSF56672">
    <property type="entry name" value="DNA/RNA polymerases"/>
    <property type="match status" value="1"/>
</dbReference>
<proteinExistence type="predicted"/>
<dbReference type="OrthoDB" id="10060843at2759"/>
<organism evidence="2 3">
    <name type="scientific">Paramuricea clavata</name>
    <name type="common">Red gorgonian</name>
    <name type="synonym">Violescent sea-whip</name>
    <dbReference type="NCBI Taxonomy" id="317549"/>
    <lineage>
        <taxon>Eukaryota</taxon>
        <taxon>Metazoa</taxon>
        <taxon>Cnidaria</taxon>
        <taxon>Anthozoa</taxon>
        <taxon>Octocorallia</taxon>
        <taxon>Malacalcyonacea</taxon>
        <taxon>Plexauridae</taxon>
        <taxon>Paramuricea</taxon>
    </lineage>
</organism>
<reference evidence="2" key="1">
    <citation type="submission" date="2020-04" db="EMBL/GenBank/DDBJ databases">
        <authorList>
            <person name="Alioto T."/>
            <person name="Alioto T."/>
            <person name="Gomez Garrido J."/>
        </authorList>
    </citation>
    <scope>NUCLEOTIDE SEQUENCE</scope>
    <source>
        <strain evidence="2">A484AB</strain>
    </source>
</reference>
<comment type="caution">
    <text evidence="2">The sequence shown here is derived from an EMBL/GenBank/DDBJ whole genome shotgun (WGS) entry which is preliminary data.</text>
</comment>
<name>A0A7D9IGD8_PARCT</name>
<dbReference type="InterPro" id="IPR000477">
    <property type="entry name" value="RT_dom"/>
</dbReference>
<sequence>MNGKFTTIVESRRKITVTTINVTKANGGCLLSGSTAEELGLISLHLNAVQITKSSQTPPTFTSIKDNGVQRVVQKYPNVFCGLGKLRHQTVELLVDKDVKPVTQRQRRIPFHLRSKVDAELSRLRDEDIIERVPDTEATEWISPIVIVPKKDDNILLCIDMRAANTAIKRIRHPIPTVHDISHELNGAKFFTKLDLTQANHQLELAPESRHIRTFITHAGLFRFKRLNYGTNSAAEIFQHALQHVFDDIPGVRNIADDILVFGSSYKAHNKALDGCLHRMV</sequence>
<dbReference type="Gene3D" id="3.10.10.10">
    <property type="entry name" value="HIV Type 1 Reverse Transcriptase, subunit A, domain 1"/>
    <property type="match status" value="1"/>
</dbReference>
<dbReference type="Proteomes" id="UP001152795">
    <property type="component" value="Unassembled WGS sequence"/>
</dbReference>
<protein>
    <recommendedName>
        <fullName evidence="1">Reverse transcriptase domain-containing protein</fullName>
    </recommendedName>
</protein>
<gene>
    <name evidence="2" type="ORF">PACLA_8A019045</name>
</gene>
<dbReference type="AlphaFoldDB" id="A0A7D9IGD8"/>
<evidence type="ECO:0000313" key="2">
    <source>
        <dbReference type="EMBL" id="CAB4009825.1"/>
    </source>
</evidence>
<dbReference type="InterPro" id="IPR050951">
    <property type="entry name" value="Retrovirus_Pol_polyprotein"/>
</dbReference>
<evidence type="ECO:0000313" key="3">
    <source>
        <dbReference type="Proteomes" id="UP001152795"/>
    </source>
</evidence>
<keyword evidence="3" id="KW-1185">Reference proteome</keyword>
<feature type="domain" description="Reverse transcriptase" evidence="1">
    <location>
        <begin position="149"/>
        <end position="279"/>
    </location>
</feature>
<dbReference type="Pfam" id="PF00078">
    <property type="entry name" value="RVT_1"/>
    <property type="match status" value="1"/>
</dbReference>
<dbReference type="PANTHER" id="PTHR37984:SF11">
    <property type="entry name" value="INTEGRASE CATALYTIC DOMAIN-CONTAINING PROTEIN"/>
    <property type="match status" value="1"/>
</dbReference>
<accession>A0A7D9IGD8</accession>
<evidence type="ECO:0000259" key="1">
    <source>
        <dbReference type="Pfam" id="PF00078"/>
    </source>
</evidence>
<dbReference type="Gene3D" id="3.30.70.270">
    <property type="match status" value="1"/>
</dbReference>
<dbReference type="InterPro" id="IPR043128">
    <property type="entry name" value="Rev_trsase/Diguanyl_cyclase"/>
</dbReference>
<dbReference type="EMBL" id="CACRXK020006585">
    <property type="protein sequence ID" value="CAB4009825.1"/>
    <property type="molecule type" value="Genomic_DNA"/>
</dbReference>
<dbReference type="InterPro" id="IPR043502">
    <property type="entry name" value="DNA/RNA_pol_sf"/>
</dbReference>